<gene>
    <name evidence="2" type="ORF">POVWA1_006180</name>
    <name evidence="3" type="ORF">POVWA2_006400</name>
</gene>
<accession>A0A1A8YI65</accession>
<keyword evidence="5" id="KW-1185">Reference proteome</keyword>
<feature type="region of interest" description="Disordered" evidence="1">
    <location>
        <begin position="31"/>
        <end position="61"/>
    </location>
</feature>
<organism evidence="2 5">
    <name type="scientific">Plasmodium ovale wallikeri</name>
    <dbReference type="NCBI Taxonomy" id="864142"/>
    <lineage>
        <taxon>Eukaryota</taxon>
        <taxon>Sar</taxon>
        <taxon>Alveolata</taxon>
        <taxon>Apicomplexa</taxon>
        <taxon>Aconoidasida</taxon>
        <taxon>Haemosporida</taxon>
        <taxon>Plasmodiidae</taxon>
        <taxon>Plasmodium</taxon>
        <taxon>Plasmodium (Plasmodium)</taxon>
    </lineage>
</organism>
<dbReference type="EMBL" id="FLRE01000025">
    <property type="protein sequence ID" value="SBT31854.1"/>
    <property type="molecule type" value="Genomic_DNA"/>
</dbReference>
<feature type="compositionally biased region" description="Basic and acidic residues" evidence="1">
    <location>
        <begin position="32"/>
        <end position="50"/>
    </location>
</feature>
<reference evidence="2" key="2">
    <citation type="submission" date="2016-05" db="EMBL/GenBank/DDBJ databases">
        <authorList>
            <person name="Lavstsen T."/>
            <person name="Jespersen J.S."/>
        </authorList>
    </citation>
    <scope>NUCLEOTIDE SEQUENCE [LARGE SCALE GENOMIC DNA]</scope>
</reference>
<evidence type="ECO:0000313" key="5">
    <source>
        <dbReference type="Proteomes" id="UP000078555"/>
    </source>
</evidence>
<evidence type="ECO:0000313" key="4">
    <source>
        <dbReference type="Proteomes" id="UP000078550"/>
    </source>
</evidence>
<dbReference type="AlphaFoldDB" id="A0A1A8YI65"/>
<proteinExistence type="predicted"/>
<dbReference type="Proteomes" id="UP000078550">
    <property type="component" value="Unassembled WGS sequence"/>
</dbReference>
<dbReference type="Proteomes" id="UP000078555">
    <property type="component" value="Unassembled WGS sequence"/>
</dbReference>
<name>A0A1A8YI65_PLAOA</name>
<evidence type="ECO:0000313" key="3">
    <source>
        <dbReference type="EMBL" id="SBT31854.1"/>
    </source>
</evidence>
<reference evidence="4" key="1">
    <citation type="submission" date="2016-05" db="EMBL/GenBank/DDBJ databases">
        <authorList>
            <person name="Naeem Raeece"/>
        </authorList>
    </citation>
    <scope>NUCLEOTIDE SEQUENCE [LARGE SCALE GENOMIC DNA]</scope>
</reference>
<protein>
    <submittedName>
        <fullName evidence="2">Uncharacterized protein</fullName>
    </submittedName>
</protein>
<dbReference type="EMBL" id="FLRD01000014">
    <property type="protein sequence ID" value="SBT31243.1"/>
    <property type="molecule type" value="Genomic_DNA"/>
</dbReference>
<reference evidence="5" key="3">
    <citation type="submission" date="2016-05" db="EMBL/GenBank/DDBJ databases">
        <authorList>
            <person name="Naeem R."/>
        </authorList>
    </citation>
    <scope>NUCLEOTIDE SEQUENCE [LARGE SCALE GENOMIC DNA]</scope>
</reference>
<evidence type="ECO:0000313" key="2">
    <source>
        <dbReference type="EMBL" id="SBT31243.1"/>
    </source>
</evidence>
<sequence>MGTYLPSPCKTITKDSHNKIVNNIARAWKKGATQERSDAGEKQRGEEATRKCNRPVSQQRNGERKNARIFTPFCTNAYVHVRICLYLHAHEEVHAGKKLATVIFAWLQVPAISAKFYTEQIRTFYPRLHFLYFLFLKKEERRICSERDRYVDGNKQNTGWLEGWTTGRRKSAVFPISSLLRKNMSIFIPHQNVRNGL</sequence>
<evidence type="ECO:0000256" key="1">
    <source>
        <dbReference type="SAM" id="MobiDB-lite"/>
    </source>
</evidence>